<dbReference type="EMBL" id="FNJI01000018">
    <property type="protein sequence ID" value="SDP39005.1"/>
    <property type="molecule type" value="Genomic_DNA"/>
</dbReference>
<organism evidence="7 8">
    <name type="scientific">Desulforhopalus singaporensis</name>
    <dbReference type="NCBI Taxonomy" id="91360"/>
    <lineage>
        <taxon>Bacteria</taxon>
        <taxon>Pseudomonadati</taxon>
        <taxon>Thermodesulfobacteriota</taxon>
        <taxon>Desulfobulbia</taxon>
        <taxon>Desulfobulbales</taxon>
        <taxon>Desulfocapsaceae</taxon>
        <taxon>Desulforhopalus</taxon>
    </lineage>
</organism>
<reference evidence="7 8" key="1">
    <citation type="submission" date="2016-10" db="EMBL/GenBank/DDBJ databases">
        <authorList>
            <person name="de Groot N.N."/>
        </authorList>
    </citation>
    <scope>NUCLEOTIDE SEQUENCE [LARGE SCALE GENOMIC DNA]</scope>
    <source>
        <strain evidence="7 8">DSM 12130</strain>
    </source>
</reference>
<dbReference type="RefSeq" id="WP_092223504.1">
    <property type="nucleotide sequence ID" value="NZ_FNJI01000018.1"/>
</dbReference>
<dbReference type="Proteomes" id="UP000199073">
    <property type="component" value="Unassembled WGS sequence"/>
</dbReference>
<gene>
    <name evidence="7" type="ORF">SAMN05660330_02602</name>
</gene>
<keyword evidence="8" id="KW-1185">Reference proteome</keyword>
<keyword evidence="4 6" id="KW-1133">Transmembrane helix</keyword>
<comment type="subcellular location">
    <subcellularLocation>
        <location evidence="1">Cell membrane</location>
        <topology evidence="1">Multi-pass membrane protein</topology>
    </subcellularLocation>
</comment>
<dbReference type="PIRSF" id="PIRSF006324">
    <property type="entry name" value="LeuE"/>
    <property type="match status" value="1"/>
</dbReference>
<accession>A0A1H0SBH1</accession>
<sequence length="204" mass="21446">MDGGTLLLFFITVFPLILTPGPDIIFTASQGLARGRAAALKAVAGILLGYTAHGILSAFGIAALVSASPFLFSVLKWIGVIYLFWLSAQILYSAFSKKGGIRLQTPDNVSLWRGFFTSFLNPKGLLMYLAILPQFISPGASAAVQALILSILFILGCATVYSAVGVLASRAHGSGISAIARRRLETFTGLMLAGAALKLAGEVH</sequence>
<evidence type="ECO:0000313" key="8">
    <source>
        <dbReference type="Proteomes" id="UP000199073"/>
    </source>
</evidence>
<protein>
    <submittedName>
        <fullName evidence="7">Threonine/homoserine/homoserine lactone efflux protein</fullName>
    </submittedName>
</protein>
<dbReference type="PANTHER" id="PTHR30086">
    <property type="entry name" value="ARGININE EXPORTER PROTEIN ARGO"/>
    <property type="match status" value="1"/>
</dbReference>
<proteinExistence type="predicted"/>
<dbReference type="InterPro" id="IPR001123">
    <property type="entry name" value="LeuE-type"/>
</dbReference>
<evidence type="ECO:0000256" key="1">
    <source>
        <dbReference type="ARBA" id="ARBA00004651"/>
    </source>
</evidence>
<keyword evidence="3 6" id="KW-0812">Transmembrane</keyword>
<dbReference type="Pfam" id="PF01810">
    <property type="entry name" value="LysE"/>
    <property type="match status" value="1"/>
</dbReference>
<feature type="transmembrane region" description="Helical" evidence="6">
    <location>
        <begin position="6"/>
        <end position="26"/>
    </location>
</feature>
<evidence type="ECO:0000256" key="3">
    <source>
        <dbReference type="ARBA" id="ARBA00022692"/>
    </source>
</evidence>
<dbReference type="GO" id="GO:0005886">
    <property type="term" value="C:plasma membrane"/>
    <property type="evidence" value="ECO:0007669"/>
    <property type="project" value="UniProtKB-SubCell"/>
</dbReference>
<name>A0A1H0SBH1_9BACT</name>
<feature type="transmembrane region" description="Helical" evidence="6">
    <location>
        <begin position="38"/>
        <end position="65"/>
    </location>
</feature>
<dbReference type="AlphaFoldDB" id="A0A1H0SBH1"/>
<evidence type="ECO:0000256" key="6">
    <source>
        <dbReference type="SAM" id="Phobius"/>
    </source>
</evidence>
<evidence type="ECO:0000256" key="2">
    <source>
        <dbReference type="ARBA" id="ARBA00022475"/>
    </source>
</evidence>
<evidence type="ECO:0000313" key="7">
    <source>
        <dbReference type="EMBL" id="SDP39005.1"/>
    </source>
</evidence>
<evidence type="ECO:0000256" key="4">
    <source>
        <dbReference type="ARBA" id="ARBA00022989"/>
    </source>
</evidence>
<keyword evidence="2" id="KW-1003">Cell membrane</keyword>
<dbReference type="OrthoDB" id="9804822at2"/>
<evidence type="ECO:0000256" key="5">
    <source>
        <dbReference type="ARBA" id="ARBA00023136"/>
    </source>
</evidence>
<feature type="transmembrane region" description="Helical" evidence="6">
    <location>
        <begin position="142"/>
        <end position="164"/>
    </location>
</feature>
<dbReference type="PANTHER" id="PTHR30086:SF20">
    <property type="entry name" value="ARGININE EXPORTER PROTEIN ARGO-RELATED"/>
    <property type="match status" value="1"/>
</dbReference>
<feature type="transmembrane region" description="Helical" evidence="6">
    <location>
        <begin position="115"/>
        <end position="136"/>
    </location>
</feature>
<dbReference type="GO" id="GO:0015171">
    <property type="term" value="F:amino acid transmembrane transporter activity"/>
    <property type="evidence" value="ECO:0007669"/>
    <property type="project" value="TreeGrafter"/>
</dbReference>
<feature type="transmembrane region" description="Helical" evidence="6">
    <location>
        <begin position="77"/>
        <end position="95"/>
    </location>
</feature>
<keyword evidence="5 6" id="KW-0472">Membrane</keyword>